<dbReference type="PANTHER" id="PTHR30146">
    <property type="entry name" value="LACI-RELATED TRANSCRIPTIONAL REPRESSOR"/>
    <property type="match status" value="1"/>
</dbReference>
<dbReference type="Gene3D" id="3.40.50.2300">
    <property type="match status" value="2"/>
</dbReference>
<dbReference type="InterPro" id="IPR001387">
    <property type="entry name" value="Cro/C1-type_HTH"/>
</dbReference>
<dbReference type="SMART" id="SM00354">
    <property type="entry name" value="HTH_LACI"/>
    <property type="match status" value="1"/>
</dbReference>
<dbReference type="InterPro" id="IPR010982">
    <property type="entry name" value="Lambda_DNA-bd_dom_sf"/>
</dbReference>
<dbReference type="SUPFAM" id="SSF47413">
    <property type="entry name" value="lambda repressor-like DNA-binding domains"/>
    <property type="match status" value="1"/>
</dbReference>
<dbReference type="GO" id="GO:0000976">
    <property type="term" value="F:transcription cis-regulatory region binding"/>
    <property type="evidence" value="ECO:0007669"/>
    <property type="project" value="TreeGrafter"/>
</dbReference>
<feature type="domain" description="HTH lacI-type" evidence="4">
    <location>
        <begin position="5"/>
        <end position="59"/>
    </location>
</feature>
<gene>
    <name evidence="6" type="ORF">SAMN04487907_103358</name>
</gene>
<evidence type="ECO:0000256" key="3">
    <source>
        <dbReference type="ARBA" id="ARBA00023163"/>
    </source>
</evidence>
<keyword evidence="1" id="KW-0805">Transcription regulation</keyword>
<evidence type="ECO:0000313" key="6">
    <source>
        <dbReference type="EMBL" id="SFC33024.1"/>
    </source>
</evidence>
<evidence type="ECO:0000256" key="2">
    <source>
        <dbReference type="ARBA" id="ARBA00023125"/>
    </source>
</evidence>
<dbReference type="OrthoDB" id="9803256at2"/>
<keyword evidence="7" id="KW-1185">Reference proteome</keyword>
<accession>A0A1I1IA32</accession>
<name>A0A1I1IA32_9FLAO</name>
<dbReference type="Pfam" id="PF13377">
    <property type="entry name" value="Peripla_BP_3"/>
    <property type="match status" value="1"/>
</dbReference>
<protein>
    <submittedName>
        <fullName evidence="6">Transcriptional regulator, LacI family</fullName>
    </submittedName>
</protein>
<evidence type="ECO:0000259" key="5">
    <source>
        <dbReference type="PROSITE" id="PS50943"/>
    </source>
</evidence>
<dbReference type="CDD" id="cd01392">
    <property type="entry name" value="HTH_LacI"/>
    <property type="match status" value="1"/>
</dbReference>
<dbReference type="PANTHER" id="PTHR30146:SF109">
    <property type="entry name" value="HTH-TYPE TRANSCRIPTIONAL REGULATOR GALS"/>
    <property type="match status" value="1"/>
</dbReference>
<dbReference type="RefSeq" id="WP_092542210.1">
    <property type="nucleotide sequence ID" value="NZ_FOKV01000003.1"/>
</dbReference>
<dbReference type="AlphaFoldDB" id="A0A1I1IA32"/>
<organism evidence="6 7">
    <name type="scientific">Zunongwangia mangrovi</name>
    <dbReference type="NCBI Taxonomy" id="1334022"/>
    <lineage>
        <taxon>Bacteria</taxon>
        <taxon>Pseudomonadati</taxon>
        <taxon>Bacteroidota</taxon>
        <taxon>Flavobacteriia</taxon>
        <taxon>Flavobacteriales</taxon>
        <taxon>Flavobacteriaceae</taxon>
        <taxon>Zunongwangia</taxon>
    </lineage>
</organism>
<dbReference type="Gene3D" id="1.10.260.40">
    <property type="entry name" value="lambda repressor-like DNA-binding domains"/>
    <property type="match status" value="1"/>
</dbReference>
<evidence type="ECO:0000313" key="7">
    <source>
        <dbReference type="Proteomes" id="UP000199438"/>
    </source>
</evidence>
<dbReference type="SUPFAM" id="SSF53822">
    <property type="entry name" value="Periplasmic binding protein-like I"/>
    <property type="match status" value="1"/>
</dbReference>
<dbReference type="STRING" id="1334022.SAMN04487907_103358"/>
<feature type="domain" description="HTH cro/C1-type" evidence="5">
    <location>
        <begin position="2"/>
        <end position="39"/>
    </location>
</feature>
<sequence>MKNKITLKELSKLLNVSVSTVSKALNDSPEISQKTVERVKELAALHNYRPNPVAVNLKSSRSGTIGVIIPNIANVFFAKVLSGIEAKAQEEGLQVITYISNESYDREVQIIDHLTSGFVDGVLLSIAEETQRKRAFDHIYHLIDYDIPVVLYDRINYDMPVDKVGVDDAESFKKVTTKLIKKGVKKIGVVSTILHLVNGKERIRGYQEALLPSMKEHIAASTRREFLDEKIHEILIDDKVEAVLCCDTESTMRVYRYAYEHNIRIPEDLKVVGFLNEEITSFLTPSISYIEQNPRKIGKGAMKLLGKRLKGEAELNKTTEKIIKTKLVNLESTTFDSEH</sequence>
<keyword evidence="2" id="KW-0238">DNA-binding</keyword>
<dbReference type="InterPro" id="IPR046335">
    <property type="entry name" value="LacI/GalR-like_sensor"/>
</dbReference>
<dbReference type="PROSITE" id="PS50932">
    <property type="entry name" value="HTH_LACI_2"/>
    <property type="match status" value="1"/>
</dbReference>
<evidence type="ECO:0000256" key="1">
    <source>
        <dbReference type="ARBA" id="ARBA00023015"/>
    </source>
</evidence>
<dbReference type="Proteomes" id="UP000199438">
    <property type="component" value="Unassembled WGS sequence"/>
</dbReference>
<proteinExistence type="predicted"/>
<reference evidence="7" key="1">
    <citation type="submission" date="2016-10" db="EMBL/GenBank/DDBJ databases">
        <authorList>
            <person name="Varghese N."/>
            <person name="Submissions S."/>
        </authorList>
    </citation>
    <scope>NUCLEOTIDE SEQUENCE [LARGE SCALE GENOMIC DNA]</scope>
    <source>
        <strain evidence="7">DSM 24499</strain>
    </source>
</reference>
<evidence type="ECO:0000259" key="4">
    <source>
        <dbReference type="PROSITE" id="PS50932"/>
    </source>
</evidence>
<dbReference type="GO" id="GO:0003700">
    <property type="term" value="F:DNA-binding transcription factor activity"/>
    <property type="evidence" value="ECO:0007669"/>
    <property type="project" value="TreeGrafter"/>
</dbReference>
<dbReference type="PROSITE" id="PS50943">
    <property type="entry name" value="HTH_CROC1"/>
    <property type="match status" value="1"/>
</dbReference>
<dbReference type="CDD" id="cd06267">
    <property type="entry name" value="PBP1_LacI_sugar_binding-like"/>
    <property type="match status" value="1"/>
</dbReference>
<keyword evidence="3" id="KW-0804">Transcription</keyword>
<dbReference type="Pfam" id="PF00356">
    <property type="entry name" value="LacI"/>
    <property type="match status" value="1"/>
</dbReference>
<dbReference type="InterPro" id="IPR000843">
    <property type="entry name" value="HTH_LacI"/>
</dbReference>
<dbReference type="InterPro" id="IPR028082">
    <property type="entry name" value="Peripla_BP_I"/>
</dbReference>
<dbReference type="EMBL" id="FOKV01000003">
    <property type="protein sequence ID" value="SFC33024.1"/>
    <property type="molecule type" value="Genomic_DNA"/>
</dbReference>